<gene>
    <name evidence="15" type="ORF">niasHT_008588</name>
</gene>
<dbReference type="CDD" id="cd00086">
    <property type="entry name" value="homeodomain"/>
    <property type="match status" value="1"/>
</dbReference>
<dbReference type="PROSITE" id="PS50023">
    <property type="entry name" value="LIM_DOMAIN_2"/>
    <property type="match status" value="2"/>
</dbReference>
<evidence type="ECO:0000256" key="8">
    <source>
        <dbReference type="ARBA" id="ARBA00023242"/>
    </source>
</evidence>
<dbReference type="InterPro" id="IPR017970">
    <property type="entry name" value="Homeobox_CS"/>
</dbReference>
<feature type="compositionally biased region" description="Gly residues" evidence="12">
    <location>
        <begin position="516"/>
        <end position="527"/>
    </location>
</feature>
<feature type="domain" description="LIM zinc-binding" evidence="13">
    <location>
        <begin position="283"/>
        <end position="344"/>
    </location>
</feature>
<keyword evidence="16" id="KW-1185">Reference proteome</keyword>
<keyword evidence="4 10" id="KW-0862">Zinc</keyword>
<comment type="subcellular location">
    <subcellularLocation>
        <location evidence="1 9 11">Nucleus</location>
    </subcellularLocation>
</comment>
<feature type="domain" description="LIM zinc-binding" evidence="13">
    <location>
        <begin position="345"/>
        <end position="409"/>
    </location>
</feature>
<feature type="region of interest" description="Disordered" evidence="12">
    <location>
        <begin position="615"/>
        <end position="634"/>
    </location>
</feature>
<dbReference type="Pfam" id="PF00046">
    <property type="entry name" value="Homeodomain"/>
    <property type="match status" value="1"/>
</dbReference>
<dbReference type="PANTHER" id="PTHR24208">
    <property type="entry name" value="LIM/HOMEOBOX PROTEIN LHX"/>
    <property type="match status" value="1"/>
</dbReference>
<feature type="compositionally biased region" description="Basic residues" evidence="12">
    <location>
        <begin position="105"/>
        <end position="118"/>
    </location>
</feature>
<keyword evidence="5 10" id="KW-0440">LIM domain</keyword>
<reference evidence="15 16" key="1">
    <citation type="submission" date="2024-10" db="EMBL/GenBank/DDBJ databases">
        <authorList>
            <person name="Kim D."/>
        </authorList>
    </citation>
    <scope>NUCLEOTIDE SEQUENCE [LARGE SCALE GENOMIC DNA]</scope>
    <source>
        <strain evidence="15">BH-2024</strain>
    </source>
</reference>
<evidence type="ECO:0000256" key="1">
    <source>
        <dbReference type="ARBA" id="ARBA00004123"/>
    </source>
</evidence>
<feature type="region of interest" description="Disordered" evidence="12">
    <location>
        <begin position="471"/>
        <end position="542"/>
    </location>
</feature>
<evidence type="ECO:0000256" key="4">
    <source>
        <dbReference type="ARBA" id="ARBA00022833"/>
    </source>
</evidence>
<evidence type="ECO:0000256" key="11">
    <source>
        <dbReference type="RuleBase" id="RU000682"/>
    </source>
</evidence>
<dbReference type="GO" id="GO:0005634">
    <property type="term" value="C:nucleus"/>
    <property type="evidence" value="ECO:0007669"/>
    <property type="project" value="UniProtKB-SubCell"/>
</dbReference>
<dbReference type="SUPFAM" id="SSF46689">
    <property type="entry name" value="Homeodomain-like"/>
    <property type="match status" value="1"/>
</dbReference>
<dbReference type="InterPro" id="IPR001356">
    <property type="entry name" value="HD"/>
</dbReference>
<comment type="caution">
    <text evidence="15">The sequence shown here is derived from an EMBL/GenBank/DDBJ whole genome shotgun (WGS) entry which is preliminary data.</text>
</comment>
<dbReference type="SMART" id="SM00389">
    <property type="entry name" value="HOX"/>
    <property type="match status" value="1"/>
</dbReference>
<evidence type="ECO:0000256" key="3">
    <source>
        <dbReference type="ARBA" id="ARBA00022737"/>
    </source>
</evidence>
<keyword evidence="2 10" id="KW-0479">Metal-binding</keyword>
<sequence length="949" mass="99964">MALPFSGASPISSVCRSMCRRNTLAHLRITQAPQGWARHKFPIGRGLARPPKAQQTVRHPPKNLAFFGTKCVCAVPSSVRVPCRKSDPQRPSLPPPPLTPEGTHRLQHRRRQRRHRPKSPQGTVVVPKLISPTPKMVVTSGAEAELVVPLSHSASSSVGIQSSATTTTAPAAASSSASSSPSTTTVVDGFAQQRSLDCSISSTLFNNNNNINNNEPCTSNSLLLNGGGTTTTSSSSSSSSTTTMGGISALASLDNIGTTNGGATNLDGSCQMLGGQIDHCELSLCCACSTPIHDQFLYKVLDDQCYHEKCLRCSQCGDPFRTRTCFTRHRLLFCQQHFLQTFGPRCAHCAAPIVEQTIVQRVGPQHIYHLECFQCLVCKRELSRGDQFYMNPIDGKLVCRHDYEAGGKDGSDMDCGNKRPRTTISAKSLETLKLAYQDSKKPARHVREQLASQTGLDMRVVQVWFQNRRAKDKRLKKDNERRLAAAHHQHQHGGGGAGGGADPHHRSGSGSTVSSSGGGGCGGGPGSVSGSSGMPMGAGAMLFGRSGGSGGGALGDSDSGASNEAESPFYAYTNPEASSDVDGHSMSEFYDPSGFHSLQGAPPGTADPLNAMALQHQQQHPPGGTPTSSSNSSLQQLSAMMAPLVHQQQQHAKQSPPQQQVQQLHNGSPPAVGHQQSSLFLLEQLSGQRTPLRGGAGSAGGGMNGTGTMPSSVVPISNGTTGAGDPAQQQAVGTPQQRMFMQHNGTTTASPVNGCHAGAAQLMPSADGGIIGTGGGQPIGARATVTTTAGVVSVVDQQQQQQQYLMAAAAMNGFAPPHSHLGQFMLNGGGAPPAAMPPMPADFYGFPGSAAAPNHGPMMASAFAGGANVGAGGGGGTPFSPPFHHQNQQHLNLQNQHQMQAVAAEQQQQQHQLEQYMQHHHLHHHHQQQQQQLQQQYQQNNHAAATILQ</sequence>
<feature type="compositionally biased region" description="Gly residues" evidence="12">
    <location>
        <begin position="492"/>
        <end position="501"/>
    </location>
</feature>
<dbReference type="SUPFAM" id="SSF57716">
    <property type="entry name" value="Glucocorticoid receptor-like (DNA-binding domain)"/>
    <property type="match status" value="1"/>
</dbReference>
<dbReference type="Gene3D" id="1.10.10.60">
    <property type="entry name" value="Homeodomain-like"/>
    <property type="match status" value="1"/>
</dbReference>
<evidence type="ECO:0000256" key="12">
    <source>
        <dbReference type="SAM" id="MobiDB-lite"/>
    </source>
</evidence>
<protein>
    <submittedName>
        <fullName evidence="15">Uncharacterized protein</fullName>
    </submittedName>
</protein>
<dbReference type="InterPro" id="IPR001781">
    <property type="entry name" value="Znf_LIM"/>
</dbReference>
<evidence type="ECO:0000259" key="13">
    <source>
        <dbReference type="PROSITE" id="PS50023"/>
    </source>
</evidence>
<keyword evidence="7 9" id="KW-0371">Homeobox</keyword>
<dbReference type="SMART" id="SM00132">
    <property type="entry name" value="LIM"/>
    <property type="match status" value="2"/>
</dbReference>
<dbReference type="PROSITE" id="PS50071">
    <property type="entry name" value="HOMEOBOX_2"/>
    <property type="match status" value="1"/>
</dbReference>
<name>A0ABD2M3E1_9BILA</name>
<dbReference type="InterPro" id="IPR009057">
    <property type="entry name" value="Homeodomain-like_sf"/>
</dbReference>
<accession>A0ABD2M3E1</accession>
<keyword evidence="8 9" id="KW-0539">Nucleus</keyword>
<dbReference type="GO" id="GO:0046872">
    <property type="term" value="F:metal ion binding"/>
    <property type="evidence" value="ECO:0007669"/>
    <property type="project" value="UniProtKB-KW"/>
</dbReference>
<dbReference type="PANTHER" id="PTHR24208:SF128">
    <property type="entry name" value="LIM3, ISOFORM G"/>
    <property type="match status" value="1"/>
</dbReference>
<evidence type="ECO:0000256" key="10">
    <source>
        <dbReference type="PROSITE-ProRule" id="PRU00125"/>
    </source>
</evidence>
<dbReference type="EMBL" id="JBICBT010000165">
    <property type="protein sequence ID" value="KAL3121994.1"/>
    <property type="molecule type" value="Genomic_DNA"/>
</dbReference>
<keyword evidence="6 9" id="KW-0238">DNA-binding</keyword>
<dbReference type="GO" id="GO:0003677">
    <property type="term" value="F:DNA binding"/>
    <property type="evidence" value="ECO:0007669"/>
    <property type="project" value="UniProtKB-UniRule"/>
</dbReference>
<dbReference type="GO" id="GO:0030182">
    <property type="term" value="P:neuron differentiation"/>
    <property type="evidence" value="ECO:0007669"/>
    <property type="project" value="UniProtKB-ARBA"/>
</dbReference>
<dbReference type="InterPro" id="IPR050453">
    <property type="entry name" value="LIM_Homeobox_TF"/>
</dbReference>
<feature type="DNA-binding region" description="Homeobox" evidence="9">
    <location>
        <begin position="417"/>
        <end position="476"/>
    </location>
</feature>
<keyword evidence="3" id="KW-0677">Repeat</keyword>
<feature type="region of interest" description="Disordered" evidence="12">
    <location>
        <begin position="573"/>
        <end position="609"/>
    </location>
</feature>
<evidence type="ECO:0000256" key="6">
    <source>
        <dbReference type="ARBA" id="ARBA00023125"/>
    </source>
</evidence>
<dbReference type="Gene3D" id="2.10.110.10">
    <property type="entry name" value="Cysteine Rich Protein"/>
    <property type="match status" value="2"/>
</dbReference>
<feature type="region of interest" description="Disordered" evidence="12">
    <location>
        <begin position="643"/>
        <end position="675"/>
    </location>
</feature>
<dbReference type="Pfam" id="PF00412">
    <property type="entry name" value="LIM"/>
    <property type="match status" value="2"/>
</dbReference>
<evidence type="ECO:0000256" key="2">
    <source>
        <dbReference type="ARBA" id="ARBA00022723"/>
    </source>
</evidence>
<dbReference type="PROSITE" id="PS00027">
    <property type="entry name" value="HOMEOBOX_1"/>
    <property type="match status" value="1"/>
</dbReference>
<evidence type="ECO:0000259" key="14">
    <source>
        <dbReference type="PROSITE" id="PS50071"/>
    </source>
</evidence>
<evidence type="ECO:0000256" key="7">
    <source>
        <dbReference type="ARBA" id="ARBA00023155"/>
    </source>
</evidence>
<dbReference type="Proteomes" id="UP001620626">
    <property type="component" value="Unassembled WGS sequence"/>
</dbReference>
<dbReference type="CDD" id="cd08368">
    <property type="entry name" value="LIM"/>
    <property type="match status" value="1"/>
</dbReference>
<evidence type="ECO:0000313" key="16">
    <source>
        <dbReference type="Proteomes" id="UP001620626"/>
    </source>
</evidence>
<feature type="compositionally biased region" description="Low complexity" evidence="12">
    <location>
        <begin position="645"/>
        <end position="663"/>
    </location>
</feature>
<evidence type="ECO:0000256" key="5">
    <source>
        <dbReference type="ARBA" id="ARBA00023038"/>
    </source>
</evidence>
<evidence type="ECO:0000313" key="15">
    <source>
        <dbReference type="EMBL" id="KAL3121994.1"/>
    </source>
</evidence>
<dbReference type="FunFam" id="1.10.10.60:FF:000219">
    <property type="entry name" value="LIM/homeobox protein Lhx3"/>
    <property type="match status" value="1"/>
</dbReference>
<proteinExistence type="predicted"/>
<dbReference type="PROSITE" id="PS00478">
    <property type="entry name" value="LIM_DOMAIN_1"/>
    <property type="match status" value="1"/>
</dbReference>
<feature type="region of interest" description="Disordered" evidence="12">
    <location>
        <begin position="82"/>
        <end position="127"/>
    </location>
</feature>
<organism evidence="15 16">
    <name type="scientific">Heterodera trifolii</name>
    <dbReference type="NCBI Taxonomy" id="157864"/>
    <lineage>
        <taxon>Eukaryota</taxon>
        <taxon>Metazoa</taxon>
        <taxon>Ecdysozoa</taxon>
        <taxon>Nematoda</taxon>
        <taxon>Chromadorea</taxon>
        <taxon>Rhabditida</taxon>
        <taxon>Tylenchina</taxon>
        <taxon>Tylenchomorpha</taxon>
        <taxon>Tylenchoidea</taxon>
        <taxon>Heteroderidae</taxon>
        <taxon>Heteroderinae</taxon>
        <taxon>Heterodera</taxon>
    </lineage>
</organism>
<evidence type="ECO:0000256" key="9">
    <source>
        <dbReference type="PROSITE-ProRule" id="PRU00108"/>
    </source>
</evidence>
<feature type="compositionally biased region" description="Low complexity" evidence="12">
    <location>
        <begin position="528"/>
        <end position="540"/>
    </location>
</feature>
<feature type="domain" description="Homeobox" evidence="14">
    <location>
        <begin position="415"/>
        <end position="475"/>
    </location>
</feature>
<dbReference type="AlphaFoldDB" id="A0ABD2M3E1"/>